<dbReference type="InterPro" id="IPR036977">
    <property type="entry name" value="DNA_primase_Znf_CHC2"/>
</dbReference>
<dbReference type="GO" id="GO:0003677">
    <property type="term" value="F:DNA binding"/>
    <property type="evidence" value="ECO:0007669"/>
    <property type="project" value="InterPro"/>
</dbReference>
<proteinExistence type="predicted"/>
<dbReference type="GO" id="GO:0008270">
    <property type="term" value="F:zinc ion binding"/>
    <property type="evidence" value="ECO:0007669"/>
    <property type="project" value="InterPro"/>
</dbReference>
<dbReference type="SUPFAM" id="SSF57783">
    <property type="entry name" value="Zinc beta-ribbon"/>
    <property type="match status" value="1"/>
</dbReference>
<dbReference type="AlphaFoldDB" id="A0A6M3JIA1"/>
<reference evidence="1" key="1">
    <citation type="submission" date="2020-03" db="EMBL/GenBank/DDBJ databases">
        <title>The deep terrestrial virosphere.</title>
        <authorList>
            <person name="Holmfeldt K."/>
            <person name="Nilsson E."/>
            <person name="Simone D."/>
            <person name="Lopez-Fernandez M."/>
            <person name="Wu X."/>
            <person name="de Brujin I."/>
            <person name="Lundin D."/>
            <person name="Andersson A."/>
            <person name="Bertilsson S."/>
            <person name="Dopson M."/>
        </authorList>
    </citation>
    <scope>NUCLEOTIDE SEQUENCE</scope>
    <source>
        <strain evidence="1">MM415A05776</strain>
    </source>
</reference>
<protein>
    <recommendedName>
        <fullName evidence="2">Primase</fullName>
    </recommendedName>
</protein>
<dbReference type="GO" id="GO:0006260">
    <property type="term" value="P:DNA replication"/>
    <property type="evidence" value="ECO:0007669"/>
    <property type="project" value="InterPro"/>
</dbReference>
<sequence>MSELDIALSRLEGVKKISGGYQAHCPCHEDKHQSLSISENDGKLLVYCHAGCSFDVIIKALDLRPVGKNSTPDITNTYDYTDAAGNLLYQVVRYHPKTFKQRRPDGAGGWIWDLKGMKPVLYHLPEVTQAVTDNKLIWVVEGEKDVENLRKAGEVATTISGGAASKWPPEMVTLLHSATCCIIPDNDEPGHKYANYVANLLYGWCASVKVITLDAKDVSAYLEANSVDNLRDILYNTKEYVPSGAVTREEFNELRGFNLHLLSTLRLKKESTKERKIYIYSNIIEDDN</sequence>
<dbReference type="SUPFAM" id="SSF56731">
    <property type="entry name" value="DNA primase core"/>
    <property type="match status" value="1"/>
</dbReference>
<dbReference type="Gene3D" id="3.90.580.10">
    <property type="entry name" value="Zinc finger, CHC2-type domain"/>
    <property type="match status" value="1"/>
</dbReference>
<dbReference type="Gene3D" id="3.40.1360.10">
    <property type="match status" value="1"/>
</dbReference>
<organism evidence="1">
    <name type="scientific">viral metagenome</name>
    <dbReference type="NCBI Taxonomy" id="1070528"/>
    <lineage>
        <taxon>unclassified sequences</taxon>
        <taxon>metagenomes</taxon>
        <taxon>organismal metagenomes</taxon>
    </lineage>
</organism>
<dbReference type="InterPro" id="IPR034154">
    <property type="entry name" value="TOPRIM_DnaG/twinkle"/>
</dbReference>
<name>A0A6M3JIA1_9ZZZZ</name>
<evidence type="ECO:0008006" key="2">
    <source>
        <dbReference type="Google" id="ProtNLM"/>
    </source>
</evidence>
<dbReference type="EMBL" id="MT141648">
    <property type="protein sequence ID" value="QJA68781.1"/>
    <property type="molecule type" value="Genomic_DNA"/>
</dbReference>
<dbReference type="CDD" id="cd01029">
    <property type="entry name" value="TOPRIM_primases"/>
    <property type="match status" value="1"/>
</dbReference>
<accession>A0A6M3JIA1</accession>
<gene>
    <name evidence="1" type="ORF">MM415A05776_0009</name>
</gene>
<evidence type="ECO:0000313" key="1">
    <source>
        <dbReference type="EMBL" id="QJA68781.1"/>
    </source>
</evidence>